<dbReference type="Gene3D" id="3.30.70.260">
    <property type="match status" value="1"/>
</dbReference>
<dbReference type="InterPro" id="IPR006674">
    <property type="entry name" value="HD_domain"/>
</dbReference>
<evidence type="ECO:0000256" key="1">
    <source>
        <dbReference type="ARBA" id="ARBA00004976"/>
    </source>
</evidence>
<dbReference type="PROSITE" id="PS51671">
    <property type="entry name" value="ACT"/>
    <property type="match status" value="1"/>
</dbReference>
<comment type="pathway">
    <text evidence="1">Purine metabolism; ppGpp biosynthesis; ppGpp from GTP: step 1/2.</text>
</comment>
<dbReference type="EC" id="2.7.6.5" evidence="2"/>
<comment type="catalytic activity">
    <reaction evidence="3">
        <text>GTP + ATP = guanosine 3'-diphosphate 5'-triphosphate + AMP</text>
        <dbReference type="Rhea" id="RHEA:22088"/>
        <dbReference type="ChEBI" id="CHEBI:30616"/>
        <dbReference type="ChEBI" id="CHEBI:37565"/>
        <dbReference type="ChEBI" id="CHEBI:142410"/>
        <dbReference type="ChEBI" id="CHEBI:456215"/>
        <dbReference type="EC" id="2.7.6.5"/>
    </reaction>
</comment>
<dbReference type="InterPro" id="IPR045600">
    <property type="entry name" value="RelA/SpoT_AH_RIS"/>
</dbReference>
<dbReference type="InterPro" id="IPR002912">
    <property type="entry name" value="ACT_dom"/>
</dbReference>
<keyword evidence="9" id="KW-1185">Reference proteome</keyword>
<dbReference type="InterPro" id="IPR045865">
    <property type="entry name" value="ACT-like_dom_sf"/>
</dbReference>
<dbReference type="FunFam" id="1.10.3210.10:FF:000001">
    <property type="entry name" value="GTP pyrophosphokinase RelA"/>
    <property type="match status" value="1"/>
</dbReference>
<dbReference type="RefSeq" id="WP_004100248.1">
    <property type="nucleotide sequence ID" value="NZ_AFGF01000296.1"/>
</dbReference>
<evidence type="ECO:0000313" key="8">
    <source>
        <dbReference type="EMBL" id="EGO61706.1"/>
    </source>
</evidence>
<dbReference type="Gene3D" id="3.30.460.10">
    <property type="entry name" value="Beta Polymerase, domain 2"/>
    <property type="match status" value="1"/>
</dbReference>
<dbReference type="Gene3D" id="3.10.20.30">
    <property type="match status" value="1"/>
</dbReference>
<dbReference type="Pfam" id="PF13328">
    <property type="entry name" value="HD_4"/>
    <property type="match status" value="1"/>
</dbReference>
<feature type="domain" description="HD" evidence="6">
    <location>
        <begin position="52"/>
        <end position="151"/>
    </location>
</feature>
<dbReference type="Pfam" id="PF02824">
    <property type="entry name" value="TGS"/>
    <property type="match status" value="1"/>
</dbReference>
<dbReference type="Pfam" id="PF19296">
    <property type="entry name" value="RelA_AH_RIS"/>
    <property type="match status" value="1"/>
</dbReference>
<dbReference type="FunFam" id="3.10.20.30:FF:000002">
    <property type="entry name" value="GTP pyrophosphokinase (RelA/SpoT)"/>
    <property type="match status" value="1"/>
</dbReference>
<comment type="function">
    <text evidence="4">In eubacteria ppGpp (guanosine 3'-diphosphate 5'-diphosphate) is a mediator of the stringent response that coordinates a variety of cellular activities in response to changes in nutritional abundance.</text>
</comment>
<dbReference type="InterPro" id="IPR012675">
    <property type="entry name" value="Beta-grasp_dom_sf"/>
</dbReference>
<dbReference type="Pfam" id="PF13291">
    <property type="entry name" value="ACT_4"/>
    <property type="match status" value="1"/>
</dbReference>
<proteinExistence type="inferred from homology"/>
<dbReference type="CDD" id="cd00077">
    <property type="entry name" value="HDc"/>
    <property type="match status" value="1"/>
</dbReference>
<dbReference type="SMART" id="SM00954">
    <property type="entry name" value="RelA_SpoT"/>
    <property type="match status" value="1"/>
</dbReference>
<dbReference type="CDD" id="cd01668">
    <property type="entry name" value="TGS_RSH"/>
    <property type="match status" value="1"/>
</dbReference>
<dbReference type="NCBIfam" id="TIGR00691">
    <property type="entry name" value="spoT_relA"/>
    <property type="match status" value="1"/>
</dbReference>
<dbReference type="SMART" id="SM00471">
    <property type="entry name" value="HDc"/>
    <property type="match status" value="1"/>
</dbReference>
<evidence type="ECO:0000259" key="5">
    <source>
        <dbReference type="PROSITE" id="PS51671"/>
    </source>
</evidence>
<dbReference type="InterPro" id="IPR007685">
    <property type="entry name" value="RelA_SpoT"/>
</dbReference>
<dbReference type="GO" id="GO:0015970">
    <property type="term" value="P:guanosine tetraphosphate biosynthetic process"/>
    <property type="evidence" value="ECO:0007669"/>
    <property type="project" value="UniProtKB-UniPathway"/>
</dbReference>
<dbReference type="SUPFAM" id="SSF81301">
    <property type="entry name" value="Nucleotidyltransferase"/>
    <property type="match status" value="1"/>
</dbReference>
<gene>
    <name evidence="8" type="ORF">ALO_21896</name>
</gene>
<dbReference type="AlphaFoldDB" id="F7NQH6"/>
<dbReference type="PANTHER" id="PTHR21262">
    <property type="entry name" value="GUANOSINE-3',5'-BIS DIPHOSPHATE 3'-PYROPHOSPHOHYDROLASE"/>
    <property type="match status" value="1"/>
</dbReference>
<dbReference type="PROSITE" id="PS51880">
    <property type="entry name" value="TGS"/>
    <property type="match status" value="1"/>
</dbReference>
<dbReference type="eggNOG" id="COG0317">
    <property type="taxonomic scope" value="Bacteria"/>
</dbReference>
<dbReference type="EMBL" id="AFGF01000296">
    <property type="protein sequence ID" value="EGO61706.1"/>
    <property type="molecule type" value="Genomic_DNA"/>
</dbReference>
<accession>F7NQH6</accession>
<dbReference type="Proteomes" id="UP000003240">
    <property type="component" value="Unassembled WGS sequence"/>
</dbReference>
<dbReference type="FunFam" id="3.30.460.10:FF:000001">
    <property type="entry name" value="GTP pyrophosphokinase RelA"/>
    <property type="match status" value="1"/>
</dbReference>
<dbReference type="InterPro" id="IPR004811">
    <property type="entry name" value="RelA/Spo_fam"/>
</dbReference>
<dbReference type="SUPFAM" id="SSF109604">
    <property type="entry name" value="HD-domain/PDEase-like"/>
    <property type="match status" value="1"/>
</dbReference>
<comment type="similarity">
    <text evidence="4">Belongs to the relA/spoT family.</text>
</comment>
<dbReference type="CDD" id="cd04876">
    <property type="entry name" value="ACT_RelA-SpoT"/>
    <property type="match status" value="1"/>
</dbReference>
<dbReference type="InterPro" id="IPR012676">
    <property type="entry name" value="TGS-like"/>
</dbReference>
<dbReference type="SUPFAM" id="SSF55021">
    <property type="entry name" value="ACT-like"/>
    <property type="match status" value="1"/>
</dbReference>
<dbReference type="InterPro" id="IPR004095">
    <property type="entry name" value="TGS"/>
</dbReference>
<dbReference type="Pfam" id="PF04607">
    <property type="entry name" value="RelA_SpoT"/>
    <property type="match status" value="1"/>
</dbReference>
<dbReference type="InterPro" id="IPR043519">
    <property type="entry name" value="NT_sf"/>
</dbReference>
<protein>
    <recommendedName>
        <fullName evidence="2">GTP diphosphokinase</fullName>
        <ecNumber evidence="2">2.7.6.5</ecNumber>
    </recommendedName>
</protein>
<dbReference type="PANTHER" id="PTHR21262:SF31">
    <property type="entry name" value="GTP PYROPHOSPHOKINASE"/>
    <property type="match status" value="1"/>
</dbReference>
<evidence type="ECO:0000259" key="7">
    <source>
        <dbReference type="PROSITE" id="PS51880"/>
    </source>
</evidence>
<dbReference type="UniPathway" id="UPA00908">
    <property type="reaction ID" value="UER00884"/>
</dbReference>
<dbReference type="InterPro" id="IPR003607">
    <property type="entry name" value="HD/PDEase_dom"/>
</dbReference>
<reference evidence="8 9" key="1">
    <citation type="journal article" date="2011" name="EMBO J.">
        <title>Structural diversity of bacterial flagellar motors.</title>
        <authorList>
            <person name="Chen S."/>
            <person name="Beeby M."/>
            <person name="Murphy G.E."/>
            <person name="Leadbetter J.R."/>
            <person name="Hendrixson D.R."/>
            <person name="Briegel A."/>
            <person name="Li Z."/>
            <person name="Shi J."/>
            <person name="Tocheva E.I."/>
            <person name="Muller A."/>
            <person name="Dobro M.J."/>
            <person name="Jensen G.J."/>
        </authorList>
    </citation>
    <scope>NUCLEOTIDE SEQUENCE [LARGE SCALE GENOMIC DNA]</scope>
    <source>
        <strain evidence="8 9">DSM 6540</strain>
    </source>
</reference>
<evidence type="ECO:0000313" key="9">
    <source>
        <dbReference type="Proteomes" id="UP000003240"/>
    </source>
</evidence>
<organism evidence="8 9">
    <name type="scientific">Acetonema longum DSM 6540</name>
    <dbReference type="NCBI Taxonomy" id="1009370"/>
    <lineage>
        <taxon>Bacteria</taxon>
        <taxon>Bacillati</taxon>
        <taxon>Bacillota</taxon>
        <taxon>Negativicutes</taxon>
        <taxon>Acetonemataceae</taxon>
        <taxon>Acetonema</taxon>
    </lineage>
</organism>
<evidence type="ECO:0000256" key="2">
    <source>
        <dbReference type="ARBA" id="ARBA00013251"/>
    </source>
</evidence>
<feature type="domain" description="TGS" evidence="7">
    <location>
        <begin position="393"/>
        <end position="454"/>
    </location>
</feature>
<dbReference type="Gene3D" id="1.10.3210.10">
    <property type="entry name" value="Hypothetical protein af1432"/>
    <property type="match status" value="1"/>
</dbReference>
<dbReference type="STRING" id="1009370.ALO_21896"/>
<dbReference type="CDD" id="cd05399">
    <property type="entry name" value="NT_Rel-Spo_like"/>
    <property type="match status" value="1"/>
</dbReference>
<evidence type="ECO:0000259" key="6">
    <source>
        <dbReference type="PROSITE" id="PS51831"/>
    </source>
</evidence>
<dbReference type="SUPFAM" id="SSF81271">
    <property type="entry name" value="TGS-like"/>
    <property type="match status" value="1"/>
</dbReference>
<dbReference type="PROSITE" id="PS51831">
    <property type="entry name" value="HD"/>
    <property type="match status" value="1"/>
</dbReference>
<name>F7NQH6_9FIRM</name>
<dbReference type="GO" id="GO:0005886">
    <property type="term" value="C:plasma membrane"/>
    <property type="evidence" value="ECO:0007669"/>
    <property type="project" value="TreeGrafter"/>
</dbReference>
<evidence type="ECO:0000256" key="3">
    <source>
        <dbReference type="ARBA" id="ARBA00048244"/>
    </source>
</evidence>
<evidence type="ECO:0000256" key="4">
    <source>
        <dbReference type="RuleBase" id="RU003847"/>
    </source>
</evidence>
<sequence length="736" mass="84117">MGVVTEAKVTVDDIIRQVQVYQPEMAVDLLRKAYAVACEAHKGQLRVSGEEYIIHPVGVAKILADLQIDATTISAAILHDVVEDTFITLEDIEKKFGKEVAMLVDGVTKLSRIEYKSKEEQQLENYRKMLLAMAKDLRVVLIKLADRLHNMRTLKFMPEVKQKRIARETLEIYAPLAHRLGMSNIKWEMEDLSFRYLEPERYYELVEKVKQKRQERQDIIDEAIRILSDRLADMGIKAEIQGRPKHFYSIYKKMQKDHKDINEIYDLSAVRVLVETVKDCYGALGIVHTLWKPIPLRFKDYIAMPKSNMYQSLHTTVIGTRGQPLEIQIRTWEMHRTSEYGIAAHWRYKEGTKNSGKDFDQKLSWLRQLLEWQQDLRDPREFVETVKLDVFSDEVFVFTPKGDVIDLPAGSVPLDFAYRIHTDVGHRCVGARVNGKIVPLEHKLANGDIVEIITAKNSNGPSRDWLNIVGSSETRNKIRQWFKKEKREENILKGWEILEREGKKFGEEWREILKGDRLTDLAQKWNMATEEDLLAALGYGGIAAHGVMIKLVEAYKKETRNSTPPDVKQLIADLKPKRTKSKAGHGVLVKGESGVMVKLARCCNPVPDDLIVGYITRGRGVSIHRADCSNILNSLEEYDRMIDVSWDIAADDVYKVTVEITGMDRPGLLADVMMIASEIKLNVSSVNARAHKNKTATITLILEIKSLSELEQIMTKMRRVRDVYRVHRATASAGGA</sequence>
<dbReference type="InterPro" id="IPR033655">
    <property type="entry name" value="TGS_RelA/SpoT"/>
</dbReference>
<feature type="domain" description="ACT" evidence="5">
    <location>
        <begin position="657"/>
        <end position="731"/>
    </location>
</feature>
<comment type="caution">
    <text evidence="8">The sequence shown here is derived from an EMBL/GenBank/DDBJ whole genome shotgun (WGS) entry which is preliminary data.</text>
</comment>
<dbReference type="GO" id="GO:0008728">
    <property type="term" value="F:GTP diphosphokinase activity"/>
    <property type="evidence" value="ECO:0007669"/>
    <property type="project" value="UniProtKB-EC"/>
</dbReference>